<dbReference type="Pfam" id="PF01841">
    <property type="entry name" value="Transglut_core"/>
    <property type="match status" value="1"/>
</dbReference>
<proteinExistence type="predicted"/>
<dbReference type="PANTHER" id="PTHR33490:SF12">
    <property type="entry name" value="BLL5557 PROTEIN"/>
    <property type="match status" value="1"/>
</dbReference>
<gene>
    <name evidence="2" type="ORF">GGR37_000622</name>
</gene>
<keyword evidence="2" id="KW-0645">Protease</keyword>
<keyword evidence="3" id="KW-1185">Reference proteome</keyword>
<dbReference type="AlphaFoldDB" id="A0A7W7ET16"/>
<accession>A0A7W7ET16</accession>
<evidence type="ECO:0000313" key="3">
    <source>
        <dbReference type="Proteomes" id="UP000538566"/>
    </source>
</evidence>
<evidence type="ECO:0000313" key="2">
    <source>
        <dbReference type="EMBL" id="MBB4612376.1"/>
    </source>
</evidence>
<evidence type="ECO:0000259" key="1">
    <source>
        <dbReference type="SMART" id="SM00460"/>
    </source>
</evidence>
<dbReference type="InterPro" id="IPR002931">
    <property type="entry name" value="Transglutaminase-like"/>
</dbReference>
<dbReference type="Proteomes" id="UP000538566">
    <property type="component" value="Unassembled WGS sequence"/>
</dbReference>
<dbReference type="Gene3D" id="2.60.40.2250">
    <property type="match status" value="1"/>
</dbReference>
<dbReference type="PANTHER" id="PTHR33490">
    <property type="entry name" value="BLR5614 PROTEIN-RELATED"/>
    <property type="match status" value="1"/>
</dbReference>
<name>A0A7W7ET16_9SPHN</name>
<feature type="domain" description="Transglutaminase-like" evidence="1">
    <location>
        <begin position="159"/>
        <end position="219"/>
    </location>
</feature>
<dbReference type="EMBL" id="JACHOA010000001">
    <property type="protein sequence ID" value="MBB4612376.1"/>
    <property type="molecule type" value="Genomic_DNA"/>
</dbReference>
<keyword evidence="2" id="KW-0378">Hydrolase</keyword>
<comment type="caution">
    <text evidence="2">The sequence shown here is derived from an EMBL/GenBank/DDBJ whole genome shotgun (WGS) entry which is preliminary data.</text>
</comment>
<protein>
    <submittedName>
        <fullName evidence="2">Transglutaminase-like putative cysteine protease</fullName>
    </submittedName>
</protein>
<reference evidence="2 3" key="1">
    <citation type="submission" date="2020-08" db="EMBL/GenBank/DDBJ databases">
        <title>Genomic Encyclopedia of Type Strains, Phase IV (KMG-IV): sequencing the most valuable type-strain genomes for metagenomic binning, comparative biology and taxonomic classification.</title>
        <authorList>
            <person name="Goeker M."/>
        </authorList>
    </citation>
    <scope>NUCLEOTIDE SEQUENCE [LARGE SCALE GENOMIC DNA]</scope>
    <source>
        <strain evidence="2 3">DSM 17507</strain>
    </source>
</reference>
<dbReference type="SUPFAM" id="SSF54001">
    <property type="entry name" value="Cysteine proteinases"/>
    <property type="match status" value="1"/>
</dbReference>
<dbReference type="InterPro" id="IPR038765">
    <property type="entry name" value="Papain-like_cys_pep_sf"/>
</dbReference>
<dbReference type="Gene3D" id="3.10.620.30">
    <property type="match status" value="1"/>
</dbReference>
<dbReference type="GO" id="GO:0008233">
    <property type="term" value="F:peptidase activity"/>
    <property type="evidence" value="ECO:0007669"/>
    <property type="project" value="UniProtKB-KW"/>
</dbReference>
<dbReference type="RefSeq" id="WP_246415398.1">
    <property type="nucleotide sequence ID" value="NZ_JACHOA010000001.1"/>
</dbReference>
<sequence length="260" mass="27424">MPHTIGIAVKLDYAMNGPAPVLMQIGVAQMAGQRVGLTSCTTTPGIAHTVPGHDGLGERLWLEPETHFDVDYRATVEINRQPLPLGSLAADSLSALPGEVLEYLFPSRYCPVDTMHAAAVDMFGHLTGGAAVEAVRDWIATHLAYVPGASHGGTTALDTFHAREGVCRDYAHLLIALVRSLGIPARMVSAYSPDVTPQDFHALAQVWLAGAWHLVDATGMADPATTAIIGVGRDAADIAFLTIFGGATLNAQVVEVNLVD</sequence>
<organism evidence="2 3">
    <name type="scientific">Novosphingobium taihuense</name>
    <dbReference type="NCBI Taxonomy" id="260085"/>
    <lineage>
        <taxon>Bacteria</taxon>
        <taxon>Pseudomonadati</taxon>
        <taxon>Pseudomonadota</taxon>
        <taxon>Alphaproteobacteria</taxon>
        <taxon>Sphingomonadales</taxon>
        <taxon>Sphingomonadaceae</taxon>
        <taxon>Novosphingobium</taxon>
    </lineage>
</organism>
<dbReference type="GO" id="GO:0006508">
    <property type="term" value="P:proteolysis"/>
    <property type="evidence" value="ECO:0007669"/>
    <property type="project" value="UniProtKB-KW"/>
</dbReference>
<dbReference type="SMART" id="SM00460">
    <property type="entry name" value="TGc"/>
    <property type="match status" value="1"/>
</dbReference>